<feature type="region of interest" description="Disordered" evidence="1">
    <location>
        <begin position="1"/>
        <end position="55"/>
    </location>
</feature>
<dbReference type="EMBL" id="OZ034818">
    <property type="protein sequence ID" value="CAL1388902.1"/>
    <property type="molecule type" value="Genomic_DNA"/>
</dbReference>
<reference evidence="2 3" key="1">
    <citation type="submission" date="2024-04" db="EMBL/GenBank/DDBJ databases">
        <authorList>
            <person name="Fracassetti M."/>
        </authorList>
    </citation>
    <scope>NUCLEOTIDE SEQUENCE [LARGE SCALE GENOMIC DNA]</scope>
</reference>
<evidence type="ECO:0000256" key="1">
    <source>
        <dbReference type="SAM" id="MobiDB-lite"/>
    </source>
</evidence>
<protein>
    <recommendedName>
        <fullName evidence="4">Reverse transcriptase domain-containing protein</fullName>
    </recommendedName>
</protein>
<feature type="compositionally biased region" description="Polar residues" evidence="1">
    <location>
        <begin position="29"/>
        <end position="46"/>
    </location>
</feature>
<evidence type="ECO:0000313" key="2">
    <source>
        <dbReference type="EMBL" id="CAL1388902.1"/>
    </source>
</evidence>
<proteinExistence type="predicted"/>
<dbReference type="AlphaFoldDB" id="A0AAV2ET24"/>
<evidence type="ECO:0008006" key="4">
    <source>
        <dbReference type="Google" id="ProtNLM"/>
    </source>
</evidence>
<gene>
    <name evidence="2" type="ORF">LTRI10_LOCUS29800</name>
</gene>
<dbReference type="Proteomes" id="UP001497516">
    <property type="component" value="Chromosome 5"/>
</dbReference>
<feature type="compositionally biased region" description="Polar residues" evidence="1">
    <location>
        <begin position="1"/>
        <end position="22"/>
    </location>
</feature>
<keyword evidence="3" id="KW-1185">Reference proteome</keyword>
<evidence type="ECO:0000313" key="3">
    <source>
        <dbReference type="Proteomes" id="UP001497516"/>
    </source>
</evidence>
<sequence>MGSMARQNTTRTLGTVPATTIPNPREPHQQLNAITTRRGKSTSAVPSQDREEELLPASALPADDVEVRVEKEAPAPKPLPVVKEHVPQLPFPTRLHKDRLETEFAKFIAMLKQVNISMSFVEALSKMPKYAKFMKDLLTNKKELGDLLTVMLSEECSAILQNKLSEKYRTQEVSLSLFILAACM</sequence>
<organism evidence="2 3">
    <name type="scientific">Linum trigynum</name>
    <dbReference type="NCBI Taxonomy" id="586398"/>
    <lineage>
        <taxon>Eukaryota</taxon>
        <taxon>Viridiplantae</taxon>
        <taxon>Streptophyta</taxon>
        <taxon>Embryophyta</taxon>
        <taxon>Tracheophyta</taxon>
        <taxon>Spermatophyta</taxon>
        <taxon>Magnoliopsida</taxon>
        <taxon>eudicotyledons</taxon>
        <taxon>Gunneridae</taxon>
        <taxon>Pentapetalae</taxon>
        <taxon>rosids</taxon>
        <taxon>fabids</taxon>
        <taxon>Malpighiales</taxon>
        <taxon>Linaceae</taxon>
        <taxon>Linum</taxon>
    </lineage>
</organism>
<name>A0AAV2ET24_9ROSI</name>
<accession>A0AAV2ET24</accession>